<proteinExistence type="predicted"/>
<reference evidence="2" key="1">
    <citation type="submission" date="2017-02" db="UniProtKB">
        <authorList>
            <consortium name="WormBaseParasite"/>
        </authorList>
    </citation>
    <scope>IDENTIFICATION</scope>
</reference>
<evidence type="ECO:0000313" key="1">
    <source>
        <dbReference type="Proteomes" id="UP000036681"/>
    </source>
</evidence>
<dbReference type="AlphaFoldDB" id="A0A0M3I8X9"/>
<protein>
    <submittedName>
        <fullName evidence="2">Uncharacterized protein</fullName>
    </submittedName>
</protein>
<keyword evidence="1" id="KW-1185">Reference proteome</keyword>
<evidence type="ECO:0000313" key="2">
    <source>
        <dbReference type="WBParaSite" id="ALUE_0001385301-mRNA-1"/>
    </source>
</evidence>
<dbReference type="Proteomes" id="UP000036681">
    <property type="component" value="Unplaced"/>
</dbReference>
<name>A0A0M3I8X9_ASCLU</name>
<organism evidence="1 2">
    <name type="scientific">Ascaris lumbricoides</name>
    <name type="common">Giant roundworm</name>
    <dbReference type="NCBI Taxonomy" id="6252"/>
    <lineage>
        <taxon>Eukaryota</taxon>
        <taxon>Metazoa</taxon>
        <taxon>Ecdysozoa</taxon>
        <taxon>Nematoda</taxon>
        <taxon>Chromadorea</taxon>
        <taxon>Rhabditida</taxon>
        <taxon>Spirurina</taxon>
        <taxon>Ascaridomorpha</taxon>
        <taxon>Ascaridoidea</taxon>
        <taxon>Ascarididae</taxon>
        <taxon>Ascaris</taxon>
    </lineage>
</organism>
<accession>A0A0M3I8X9</accession>
<dbReference type="WBParaSite" id="ALUE_0001385301-mRNA-1">
    <property type="protein sequence ID" value="ALUE_0001385301-mRNA-1"/>
    <property type="gene ID" value="ALUE_0001385301"/>
</dbReference>
<sequence length="41" mass="4850">MKETNENKELIIFHIIDQLLDLIIDFNLSHILFKIGSYFGI</sequence>